<accession>A0A2T4JNK8</accession>
<gene>
    <name evidence="2" type="ORF">C5F48_22580</name>
</gene>
<evidence type="ECO:0000259" key="1">
    <source>
        <dbReference type="PROSITE" id="PS50994"/>
    </source>
</evidence>
<dbReference type="Proteomes" id="UP000241010">
    <property type="component" value="Unassembled WGS sequence"/>
</dbReference>
<dbReference type="GO" id="GO:0015074">
    <property type="term" value="P:DNA integration"/>
    <property type="evidence" value="ECO:0007669"/>
    <property type="project" value="InterPro"/>
</dbReference>
<evidence type="ECO:0000313" key="2">
    <source>
        <dbReference type="EMBL" id="PTE19499.1"/>
    </source>
</evidence>
<dbReference type="EMBL" id="PZKG01000244">
    <property type="protein sequence ID" value="PTE19499.1"/>
    <property type="molecule type" value="Genomic_DNA"/>
</dbReference>
<dbReference type="InterPro" id="IPR001584">
    <property type="entry name" value="Integrase_cat-core"/>
</dbReference>
<comment type="caution">
    <text evidence="2">The sequence shown here is derived from an EMBL/GenBank/DDBJ whole genome shotgun (WGS) entry which is preliminary data.</text>
</comment>
<dbReference type="PANTHER" id="PTHR35004">
    <property type="entry name" value="TRANSPOSASE RV3428C-RELATED"/>
    <property type="match status" value="1"/>
</dbReference>
<protein>
    <recommendedName>
        <fullName evidence="1">Integrase catalytic domain-containing protein</fullName>
    </recommendedName>
</protein>
<proteinExistence type="predicted"/>
<keyword evidence="3" id="KW-1185">Reference proteome</keyword>
<name>A0A2T4JNK8_9RHOB</name>
<reference evidence="2 3" key="1">
    <citation type="submission" date="2018-03" db="EMBL/GenBank/DDBJ databases">
        <title>Cereibacter changlensis.</title>
        <authorList>
            <person name="Meyer T.E."/>
            <person name="Miller S."/>
            <person name="Lodha T."/>
            <person name="Gandham S."/>
            <person name="Chintalapati S."/>
            <person name="Chintalapati V.R."/>
        </authorList>
    </citation>
    <scope>NUCLEOTIDE SEQUENCE [LARGE SCALE GENOMIC DNA]</scope>
    <source>
        <strain evidence="2 3">JA139</strain>
    </source>
</reference>
<organism evidence="2 3">
    <name type="scientific">Cereibacter changlensis JA139</name>
    <dbReference type="NCBI Taxonomy" id="1188249"/>
    <lineage>
        <taxon>Bacteria</taxon>
        <taxon>Pseudomonadati</taxon>
        <taxon>Pseudomonadota</taxon>
        <taxon>Alphaproteobacteria</taxon>
        <taxon>Rhodobacterales</taxon>
        <taxon>Paracoccaceae</taxon>
        <taxon>Cereibacter</taxon>
    </lineage>
</organism>
<dbReference type="PROSITE" id="PS50994">
    <property type="entry name" value="INTEGRASE"/>
    <property type="match status" value="1"/>
</dbReference>
<evidence type="ECO:0000313" key="3">
    <source>
        <dbReference type="Proteomes" id="UP000241010"/>
    </source>
</evidence>
<feature type="domain" description="Integrase catalytic" evidence="1">
    <location>
        <begin position="1"/>
        <end position="121"/>
    </location>
</feature>
<dbReference type="AlphaFoldDB" id="A0A2T4JNK8"/>
<sequence length="225" mass="24313">MDWAEYPGMVIGDETVDLVVLVVTLSWSRKRAVVGARSKDMLSWQACQTACLQRLGGVPAVLRIDNVKTAIAKGAGAWGAINETYRRYAVQLHFHLDACQPRHPHGKGEVAASATRVKRSILTARCSTASKTCSPGQMSALRNARTGSAVPPACFYAPSILGGLRHLKAHAELGNGNVQYAHVTCDLHGRLLPNDRKKLLARYVHSKYPATTGSCSNRAFQIPGP</sequence>